<keyword evidence="1" id="KW-1133">Transmembrane helix</keyword>
<evidence type="ECO:0000313" key="3">
    <source>
        <dbReference type="Proteomes" id="UP000076632"/>
    </source>
</evidence>
<evidence type="ECO:0000256" key="1">
    <source>
        <dbReference type="SAM" id="Phobius"/>
    </source>
</evidence>
<dbReference type="AlphaFoldDB" id="A0A165JQJ1"/>
<feature type="transmembrane region" description="Helical" evidence="1">
    <location>
        <begin position="65"/>
        <end position="86"/>
    </location>
</feature>
<proteinExistence type="predicted"/>
<protein>
    <submittedName>
        <fullName evidence="2">Uncharacterized protein</fullName>
    </submittedName>
</protein>
<dbReference type="Proteomes" id="UP000076632">
    <property type="component" value="Unassembled WGS sequence"/>
</dbReference>
<organism evidence="2 3">
    <name type="scientific">Xylona heveae (strain CBS 132557 / TC161)</name>
    <dbReference type="NCBI Taxonomy" id="1328760"/>
    <lineage>
        <taxon>Eukaryota</taxon>
        <taxon>Fungi</taxon>
        <taxon>Dikarya</taxon>
        <taxon>Ascomycota</taxon>
        <taxon>Pezizomycotina</taxon>
        <taxon>Xylonomycetes</taxon>
        <taxon>Xylonales</taxon>
        <taxon>Xylonaceae</taxon>
        <taxon>Xylona</taxon>
    </lineage>
</organism>
<keyword evidence="1" id="KW-0812">Transmembrane</keyword>
<feature type="transmembrane region" description="Helical" evidence="1">
    <location>
        <begin position="148"/>
        <end position="169"/>
    </location>
</feature>
<dbReference type="GeneID" id="28899171"/>
<dbReference type="RefSeq" id="XP_018192070.1">
    <property type="nucleotide sequence ID" value="XM_018334034.1"/>
</dbReference>
<evidence type="ECO:0000313" key="2">
    <source>
        <dbReference type="EMBL" id="KZF26515.1"/>
    </source>
</evidence>
<keyword evidence="1" id="KW-0472">Membrane</keyword>
<dbReference type="InParanoid" id="A0A165JQJ1"/>
<feature type="transmembrane region" description="Helical" evidence="1">
    <location>
        <begin position="175"/>
        <end position="193"/>
    </location>
</feature>
<sequence length="216" mass="22317">MKKPLAPCTLAATGSGVKWIAGSAGLTYYIFGAGIDSWNRFLVKCQKFEDNGGVTCGVDCVGHGVFYLFGAAMACGVGVFMVVILAGRKTTTASSTSTATTATPEKEPASVPRPSTVPIAAIKTATAAEGTAALPTARRNGPLYPLHLSWEIFALVFLTAVAVVVGLRYTKTQTVAVAMGSIGCATIIGAATIRQLSSQRVPTSQKSTKPAQKDQA</sequence>
<name>A0A165JQJ1_XYLHT</name>
<gene>
    <name evidence="2" type="ORF">L228DRAFT_257936</name>
</gene>
<reference evidence="2 3" key="1">
    <citation type="journal article" date="2016" name="Fungal Biol.">
        <title>The genome of Xylona heveae provides a window into fungal endophytism.</title>
        <authorList>
            <person name="Gazis R."/>
            <person name="Kuo A."/>
            <person name="Riley R."/>
            <person name="LaButti K."/>
            <person name="Lipzen A."/>
            <person name="Lin J."/>
            <person name="Amirebrahimi M."/>
            <person name="Hesse C.N."/>
            <person name="Spatafora J.W."/>
            <person name="Henrissat B."/>
            <person name="Hainaut M."/>
            <person name="Grigoriev I.V."/>
            <person name="Hibbett D.S."/>
        </authorList>
    </citation>
    <scope>NUCLEOTIDE SEQUENCE [LARGE SCALE GENOMIC DNA]</scope>
    <source>
        <strain evidence="2 3">TC161</strain>
    </source>
</reference>
<keyword evidence="3" id="KW-1185">Reference proteome</keyword>
<dbReference type="EMBL" id="KV407454">
    <property type="protein sequence ID" value="KZF26515.1"/>
    <property type="molecule type" value="Genomic_DNA"/>
</dbReference>
<accession>A0A165JQJ1</accession>